<accession>A0AAW2YSC8</accession>
<dbReference type="AlphaFoldDB" id="A0AAW2YSC8"/>
<evidence type="ECO:0000313" key="1">
    <source>
        <dbReference type="EMBL" id="KAL0479768.1"/>
    </source>
</evidence>
<organism evidence="1 2">
    <name type="scientific">Acrasis kona</name>
    <dbReference type="NCBI Taxonomy" id="1008807"/>
    <lineage>
        <taxon>Eukaryota</taxon>
        <taxon>Discoba</taxon>
        <taxon>Heterolobosea</taxon>
        <taxon>Tetramitia</taxon>
        <taxon>Eutetramitia</taxon>
        <taxon>Acrasidae</taxon>
        <taxon>Acrasis</taxon>
    </lineage>
</organism>
<name>A0AAW2YSC8_9EUKA</name>
<reference evidence="1 2" key="1">
    <citation type="submission" date="2024-03" db="EMBL/GenBank/DDBJ databases">
        <title>The Acrasis kona genome and developmental transcriptomes reveal deep origins of eukaryotic multicellular pathways.</title>
        <authorList>
            <person name="Sheikh S."/>
            <person name="Fu C.-J."/>
            <person name="Brown M.W."/>
            <person name="Baldauf S.L."/>
        </authorList>
    </citation>
    <scope>NUCLEOTIDE SEQUENCE [LARGE SCALE GENOMIC DNA]</scope>
    <source>
        <strain evidence="1 2">ATCC MYA-3509</strain>
    </source>
</reference>
<keyword evidence="2" id="KW-1185">Reference proteome</keyword>
<dbReference type="EMBL" id="JAOPGA020000599">
    <property type="protein sequence ID" value="KAL0479768.1"/>
    <property type="molecule type" value="Genomic_DNA"/>
</dbReference>
<evidence type="ECO:0000313" key="2">
    <source>
        <dbReference type="Proteomes" id="UP001431209"/>
    </source>
</evidence>
<feature type="non-terminal residue" evidence="1">
    <location>
        <position position="170"/>
    </location>
</feature>
<dbReference type="Proteomes" id="UP001431209">
    <property type="component" value="Unassembled WGS sequence"/>
</dbReference>
<protein>
    <submittedName>
        <fullName evidence="1">Uncharacterized protein</fullName>
    </submittedName>
</protein>
<proteinExistence type="predicted"/>
<sequence>MDSTTFIRLANGALEAFMSTGSYRLPHEASNDYKQVLLLADEILQHLESHPDDPISYQVLSTMIQFDHRTLSNRFDRIWTVLLRLNANQFDAVRLDLILNVTFDVFINVKATFTLIDRLFESLDEKSNRTPLLQFPTFREKFKQCVQKLSPSQIVPFYQMLIDNTLMRID</sequence>
<gene>
    <name evidence="1" type="ORF">AKO1_000730</name>
</gene>
<comment type="caution">
    <text evidence="1">The sequence shown here is derived from an EMBL/GenBank/DDBJ whole genome shotgun (WGS) entry which is preliminary data.</text>
</comment>